<protein>
    <recommendedName>
        <fullName evidence="11">Potassium-transporting ATPase KdpC subunit</fullName>
    </recommendedName>
    <alternativeName>
        <fullName evidence="11">ATP phosphohydrolase [potassium-transporting] C chain</fullName>
    </alternativeName>
    <alternativeName>
        <fullName evidence="11">Potassium-binding and translocating subunit C</fullName>
    </alternativeName>
    <alternativeName>
        <fullName evidence="11">Potassium-translocating ATPase C chain</fullName>
    </alternativeName>
</protein>
<comment type="caution">
    <text evidence="12">The sequence shown here is derived from an EMBL/GenBank/DDBJ whole genome shotgun (WGS) entry which is preliminary data.</text>
</comment>
<evidence type="ECO:0000256" key="4">
    <source>
        <dbReference type="ARBA" id="ARBA00022692"/>
    </source>
</evidence>
<keyword evidence="9 11" id="KW-0406">Ion transport</keyword>
<comment type="subunit">
    <text evidence="11">The system is composed of three essential subunits: KdpA, KdpB and KdpC.</text>
</comment>
<keyword evidence="7 11" id="KW-0630">Potassium</keyword>
<dbReference type="PANTHER" id="PTHR30042:SF2">
    <property type="entry name" value="POTASSIUM-TRANSPORTING ATPASE KDPC SUBUNIT"/>
    <property type="match status" value="1"/>
</dbReference>
<reference evidence="12 13" key="1">
    <citation type="submission" date="2017-11" db="EMBL/GenBank/DDBJ databases">
        <title>Genomic Encyclopedia of Archaeal and Bacterial Type Strains, Phase II (KMG-II): From Individual Species to Whole Genera.</title>
        <authorList>
            <person name="Goeker M."/>
        </authorList>
    </citation>
    <scope>NUCLEOTIDE SEQUENCE [LARGE SCALE GENOMIC DNA]</scope>
    <source>
        <strain evidence="12 13">DSM 27268</strain>
    </source>
</reference>
<feature type="transmembrane region" description="Helical" evidence="11">
    <location>
        <begin position="9"/>
        <end position="34"/>
    </location>
</feature>
<dbReference type="PIRSF" id="PIRSF001296">
    <property type="entry name" value="K_ATPase_KdpC"/>
    <property type="match status" value="1"/>
</dbReference>
<accession>A0A2M9CVA0</accession>
<comment type="function">
    <text evidence="11">Part of the high-affinity ATP-driven potassium transport (or Kdp) system, which catalyzes the hydrolysis of ATP coupled with the electrogenic transport of potassium into the cytoplasm. This subunit acts as a catalytic chaperone that increases the ATP-binding affinity of the ATP-hydrolyzing subunit KdpB by the formation of a transient KdpB/KdpC/ATP ternary complex.</text>
</comment>
<keyword evidence="1 11" id="KW-0813">Transport</keyword>
<dbReference type="PANTHER" id="PTHR30042">
    <property type="entry name" value="POTASSIUM-TRANSPORTING ATPASE C CHAIN"/>
    <property type="match status" value="1"/>
</dbReference>
<evidence type="ECO:0000313" key="13">
    <source>
        <dbReference type="Proteomes" id="UP000230000"/>
    </source>
</evidence>
<gene>
    <name evidence="11" type="primary">kdpC</name>
    <name evidence="12" type="ORF">BXY57_1427</name>
</gene>
<dbReference type="RefSeq" id="WP_100314391.1">
    <property type="nucleotide sequence ID" value="NZ_PGFG01000001.1"/>
</dbReference>
<evidence type="ECO:0000256" key="3">
    <source>
        <dbReference type="ARBA" id="ARBA00022538"/>
    </source>
</evidence>
<sequence>MRYHLFKSLIITTCMITLCCFGYVLIVRLLAVFAPGGGLGVVVRDAQQQIVGYVQIGQPFTSDRYFWGRPSAIDYDASQSGGTNLAPSNPLLIQQVSQRIKYFEARNPEISVSQIPVDLVTASGSGLDPDISPEAAFVQVKRVAQARHIPERVVDSLVQAYIQPPLLHLLGPAHVNVLQLNLVLDKVSASP</sequence>
<dbReference type="GO" id="GO:0005524">
    <property type="term" value="F:ATP binding"/>
    <property type="evidence" value="ECO:0007669"/>
    <property type="project" value="UniProtKB-UniRule"/>
</dbReference>
<keyword evidence="5 11" id="KW-0547">Nucleotide-binding</keyword>
<dbReference type="NCBIfam" id="TIGR00681">
    <property type="entry name" value="kdpC"/>
    <property type="match status" value="1"/>
</dbReference>
<keyword evidence="2 11" id="KW-1003">Cell membrane</keyword>
<dbReference type="HAMAP" id="MF_00276">
    <property type="entry name" value="KdpC"/>
    <property type="match status" value="1"/>
</dbReference>
<evidence type="ECO:0000313" key="12">
    <source>
        <dbReference type="EMBL" id="PJJ75836.1"/>
    </source>
</evidence>
<dbReference type="InterPro" id="IPR003820">
    <property type="entry name" value="KdpC"/>
</dbReference>
<evidence type="ECO:0000256" key="6">
    <source>
        <dbReference type="ARBA" id="ARBA00022840"/>
    </source>
</evidence>
<organism evidence="12 13">
    <name type="scientific">Thermoflavifilum aggregans</name>
    <dbReference type="NCBI Taxonomy" id="454188"/>
    <lineage>
        <taxon>Bacteria</taxon>
        <taxon>Pseudomonadati</taxon>
        <taxon>Bacteroidota</taxon>
        <taxon>Chitinophagia</taxon>
        <taxon>Chitinophagales</taxon>
        <taxon>Chitinophagaceae</taxon>
        <taxon>Thermoflavifilum</taxon>
    </lineage>
</organism>
<evidence type="ECO:0000256" key="11">
    <source>
        <dbReference type="HAMAP-Rule" id="MF_00276"/>
    </source>
</evidence>
<name>A0A2M9CVA0_9BACT</name>
<dbReference type="GO" id="GO:0008556">
    <property type="term" value="F:P-type potassium transmembrane transporter activity"/>
    <property type="evidence" value="ECO:0007669"/>
    <property type="project" value="InterPro"/>
</dbReference>
<comment type="similarity">
    <text evidence="11">Belongs to the KdpC family.</text>
</comment>
<evidence type="ECO:0000256" key="8">
    <source>
        <dbReference type="ARBA" id="ARBA00022989"/>
    </source>
</evidence>
<keyword evidence="6 11" id="KW-0067">ATP-binding</keyword>
<dbReference type="OrthoDB" id="9809491at2"/>
<dbReference type="GO" id="GO:0005886">
    <property type="term" value="C:plasma membrane"/>
    <property type="evidence" value="ECO:0007669"/>
    <property type="project" value="UniProtKB-SubCell"/>
</dbReference>
<evidence type="ECO:0000256" key="5">
    <source>
        <dbReference type="ARBA" id="ARBA00022741"/>
    </source>
</evidence>
<comment type="subcellular location">
    <subcellularLocation>
        <location evidence="11">Cell membrane</location>
        <topology evidence="11">Single-pass membrane protein</topology>
    </subcellularLocation>
</comment>
<keyword evidence="8 11" id="KW-1133">Transmembrane helix</keyword>
<evidence type="ECO:0000256" key="2">
    <source>
        <dbReference type="ARBA" id="ARBA00022475"/>
    </source>
</evidence>
<dbReference type="EMBL" id="PGFG01000001">
    <property type="protein sequence ID" value="PJJ75836.1"/>
    <property type="molecule type" value="Genomic_DNA"/>
</dbReference>
<keyword evidence="13" id="KW-1185">Reference proteome</keyword>
<evidence type="ECO:0000256" key="10">
    <source>
        <dbReference type="ARBA" id="ARBA00023136"/>
    </source>
</evidence>
<evidence type="ECO:0000256" key="9">
    <source>
        <dbReference type="ARBA" id="ARBA00023065"/>
    </source>
</evidence>
<dbReference type="Proteomes" id="UP000230000">
    <property type="component" value="Unassembled WGS sequence"/>
</dbReference>
<dbReference type="AlphaFoldDB" id="A0A2M9CVA0"/>
<keyword evidence="10 11" id="KW-0472">Membrane</keyword>
<dbReference type="Pfam" id="PF02669">
    <property type="entry name" value="KdpC"/>
    <property type="match status" value="1"/>
</dbReference>
<evidence type="ECO:0000256" key="7">
    <source>
        <dbReference type="ARBA" id="ARBA00022958"/>
    </source>
</evidence>
<keyword evidence="4 11" id="KW-0812">Transmembrane</keyword>
<keyword evidence="3 11" id="KW-0633">Potassium transport</keyword>
<evidence type="ECO:0000256" key="1">
    <source>
        <dbReference type="ARBA" id="ARBA00022448"/>
    </source>
</evidence>
<proteinExistence type="inferred from homology"/>
<dbReference type="NCBIfam" id="NF001454">
    <property type="entry name" value="PRK00315.1"/>
    <property type="match status" value="1"/>
</dbReference>